<dbReference type="STRING" id="946122.A0A0C2X7M4"/>
<dbReference type="AlphaFoldDB" id="A0A0C2X7M4"/>
<organism evidence="1 2">
    <name type="scientific">Amanita muscaria (strain Koide BX008)</name>
    <dbReference type="NCBI Taxonomy" id="946122"/>
    <lineage>
        <taxon>Eukaryota</taxon>
        <taxon>Fungi</taxon>
        <taxon>Dikarya</taxon>
        <taxon>Basidiomycota</taxon>
        <taxon>Agaricomycotina</taxon>
        <taxon>Agaricomycetes</taxon>
        <taxon>Agaricomycetidae</taxon>
        <taxon>Agaricales</taxon>
        <taxon>Pluteineae</taxon>
        <taxon>Amanitaceae</taxon>
        <taxon>Amanita</taxon>
    </lineage>
</organism>
<reference evidence="1 2" key="1">
    <citation type="submission" date="2014-04" db="EMBL/GenBank/DDBJ databases">
        <title>Evolutionary Origins and Diversification of the Mycorrhizal Mutualists.</title>
        <authorList>
            <consortium name="DOE Joint Genome Institute"/>
            <consortium name="Mycorrhizal Genomics Consortium"/>
            <person name="Kohler A."/>
            <person name="Kuo A."/>
            <person name="Nagy L.G."/>
            <person name="Floudas D."/>
            <person name="Copeland A."/>
            <person name="Barry K.W."/>
            <person name="Cichocki N."/>
            <person name="Veneault-Fourrey C."/>
            <person name="LaButti K."/>
            <person name="Lindquist E.A."/>
            <person name="Lipzen A."/>
            <person name="Lundell T."/>
            <person name="Morin E."/>
            <person name="Murat C."/>
            <person name="Riley R."/>
            <person name="Ohm R."/>
            <person name="Sun H."/>
            <person name="Tunlid A."/>
            <person name="Henrissat B."/>
            <person name="Grigoriev I.V."/>
            <person name="Hibbett D.S."/>
            <person name="Martin F."/>
        </authorList>
    </citation>
    <scope>NUCLEOTIDE SEQUENCE [LARGE SCALE GENOMIC DNA]</scope>
    <source>
        <strain evidence="1 2">Koide BX008</strain>
    </source>
</reference>
<sequence length="88" mass="9901">ARGKYTSTLAGRLCGAKPQYNWLIIHTKHNVHWDGVRGKDWGHAHKEFPLGWLKRTTGFEIYYGKSGKLERQGDGGWLNVSTNSSCGI</sequence>
<protein>
    <submittedName>
        <fullName evidence="1">Uncharacterized protein</fullName>
    </submittedName>
</protein>
<keyword evidence="2" id="KW-1185">Reference proteome</keyword>
<gene>
    <name evidence="1" type="ORF">M378DRAFT_162906</name>
</gene>
<evidence type="ECO:0000313" key="2">
    <source>
        <dbReference type="Proteomes" id="UP000054549"/>
    </source>
</evidence>
<accession>A0A0C2X7M4</accession>
<dbReference type="EMBL" id="KN818247">
    <property type="protein sequence ID" value="KIL64758.1"/>
    <property type="molecule type" value="Genomic_DNA"/>
</dbReference>
<dbReference type="HOGENOM" id="CLU_169371_0_0_1"/>
<dbReference type="Proteomes" id="UP000054549">
    <property type="component" value="Unassembled WGS sequence"/>
</dbReference>
<feature type="non-terminal residue" evidence="1">
    <location>
        <position position="1"/>
    </location>
</feature>
<evidence type="ECO:0000313" key="1">
    <source>
        <dbReference type="EMBL" id="KIL64758.1"/>
    </source>
</evidence>
<dbReference type="OrthoDB" id="2826158at2759"/>
<name>A0A0C2X7M4_AMAMK</name>
<proteinExistence type="predicted"/>
<dbReference type="InParanoid" id="A0A0C2X7M4"/>